<evidence type="ECO:0000256" key="3">
    <source>
        <dbReference type="ARBA" id="ARBA00023029"/>
    </source>
</evidence>
<dbReference type="PROSITE" id="PS52040">
    <property type="entry name" value="TOPO_IIA"/>
    <property type="match status" value="1"/>
</dbReference>
<dbReference type="GO" id="GO:0003677">
    <property type="term" value="F:DNA binding"/>
    <property type="evidence" value="ECO:0007669"/>
    <property type="project" value="UniProtKB-UniRule"/>
</dbReference>
<proteinExistence type="inferred from homology"/>
<dbReference type="NCBIfam" id="NF007209">
    <property type="entry name" value="PRK09631.1"/>
    <property type="match status" value="1"/>
</dbReference>
<evidence type="ECO:0000256" key="7">
    <source>
        <dbReference type="SAM" id="MobiDB-lite"/>
    </source>
</evidence>
<evidence type="ECO:0000256" key="2">
    <source>
        <dbReference type="ARBA" id="ARBA00008263"/>
    </source>
</evidence>
<keyword evidence="4 6" id="KW-0238">DNA-binding</keyword>
<evidence type="ECO:0000313" key="9">
    <source>
        <dbReference type="EMBL" id="MBO8449269.1"/>
    </source>
</evidence>
<comment type="catalytic activity">
    <reaction evidence="1 6">
        <text>ATP-dependent breakage, passage and rejoining of double-stranded DNA.</text>
        <dbReference type="EC" id="5.6.2.2"/>
    </reaction>
</comment>
<dbReference type="Pfam" id="PF00521">
    <property type="entry name" value="DNA_topoisoIV"/>
    <property type="match status" value="1"/>
</dbReference>
<dbReference type="Gene3D" id="3.30.1360.40">
    <property type="match status" value="1"/>
</dbReference>
<name>A0A9D9EKP6_9BACT</name>
<protein>
    <submittedName>
        <fullName evidence="9">DNA gyrase/topoisomerase IV subunit A</fullName>
    </submittedName>
</protein>
<dbReference type="GO" id="GO:0006265">
    <property type="term" value="P:DNA topological change"/>
    <property type="evidence" value="ECO:0007669"/>
    <property type="project" value="UniProtKB-UniRule"/>
</dbReference>
<keyword evidence="3 6" id="KW-0799">Topoisomerase</keyword>
<feature type="compositionally biased region" description="Low complexity" evidence="7">
    <location>
        <begin position="865"/>
        <end position="882"/>
    </location>
</feature>
<feature type="compositionally biased region" description="Acidic residues" evidence="7">
    <location>
        <begin position="10"/>
        <end position="21"/>
    </location>
</feature>
<dbReference type="InterPro" id="IPR013757">
    <property type="entry name" value="Topo_IIA_A_a_sf"/>
</dbReference>
<accession>A0A9D9EKP6</accession>
<evidence type="ECO:0000259" key="8">
    <source>
        <dbReference type="PROSITE" id="PS52040"/>
    </source>
</evidence>
<dbReference type="Gene3D" id="3.90.199.10">
    <property type="entry name" value="Topoisomerase II, domain 5"/>
    <property type="match status" value="1"/>
</dbReference>
<feature type="active site" description="O-(5'-phospho-DNA)-tyrosine intermediate" evidence="6">
    <location>
        <position position="144"/>
    </location>
</feature>
<dbReference type="SMART" id="SM00434">
    <property type="entry name" value="TOP4c"/>
    <property type="match status" value="1"/>
</dbReference>
<dbReference type="PANTHER" id="PTHR43493:SF5">
    <property type="entry name" value="DNA GYRASE SUBUNIT A, CHLOROPLASTIC_MITOCHONDRIAL"/>
    <property type="match status" value="1"/>
</dbReference>
<sequence length="897" mass="101766">MDEVDNRTEEMDDELEQEIAGDGESSGKYDRLLNESSRKYRLSGMFKEWFLDYSSYVILQRAVPHIDDGLKPVQRRVLHTMFKIDDGTYTKVATIVGEAMKLHPHGDSSILGALVQIGQKKLLIDCQGNWGNVITGDSNAAGRYIEGRLTKFAKEVLFNPKTTEWMNSYDGKNQEPIDLPVKFPLLLAQGAEGIAVGLASKILPHNFNELLDASVAILKGEEFELYPDFPTGGFADCSRYNKGRRGGVVKVRARIGKIDKNTIAITEIPYGKTTHIIIESILKAKDNGKIKIRKIDDLTTTQANIVIHLPNDVSPDKTIDALYAFTDCEISISPNTCVIVDNKPQFMDVEEVLRYNTLHTRELLGKELGIRLGELNDEWHYGSLERIYFENEIYRILEKKDSRSWEEQLDETFAEMKKYQSQVLRDITMEDILKLVEKPIRKISKFDIKALDEKLKGIEEEIGEVRNHLAHLDEFTIRYFQALKRKYGKEWPRLTEITSFETITATRVVNNNAKLYVNKAEGFVGIGLKKEDNAEYVCDCSDLSEIIVIRKDGKYVVTKVSDKAFFGQDILYVGLFDRNDERTIYNVIYRDGKGGLAYAKRFAVTSITRDKEYDITQGTPGSRILWFSANRNGEAETVKIYFRPRPKLKKLVDEYDFATLAIKGRAARGNLAAKNPIQRILLKSKGISTIGGKDLWFDEDINRLNEDSRGKYLGQFTGDDHILAVFKDGTYYTTSYDLSNRYQGEIVLLEKLTPGKTFTAIYFDGQQKCFYVKRFSFDLSDNTPVSFISSGKGSYLVEISQDRHPQIELTFGGKYEHRAQELIDAEEFIAKKGIQAKGKKVSPYDVKEARFTEPLHKPEDDMEEQMALQAAEAEEAGSQGEAGDAEEMSGGSDLTLF</sequence>
<dbReference type="InterPro" id="IPR013760">
    <property type="entry name" value="Topo_IIA-like_dom_sf"/>
</dbReference>
<dbReference type="Gene3D" id="1.10.268.10">
    <property type="entry name" value="Topoisomerase, domain 3"/>
    <property type="match status" value="1"/>
</dbReference>
<reference evidence="9" key="1">
    <citation type="submission" date="2020-10" db="EMBL/GenBank/DDBJ databases">
        <authorList>
            <person name="Gilroy R."/>
        </authorList>
    </citation>
    <scope>NUCLEOTIDE SEQUENCE</scope>
    <source>
        <strain evidence="9">20514</strain>
    </source>
</reference>
<dbReference type="GO" id="GO:0005737">
    <property type="term" value="C:cytoplasm"/>
    <property type="evidence" value="ECO:0007669"/>
    <property type="project" value="TreeGrafter"/>
</dbReference>
<evidence type="ECO:0000256" key="6">
    <source>
        <dbReference type="PROSITE-ProRule" id="PRU01384"/>
    </source>
</evidence>
<evidence type="ECO:0000256" key="4">
    <source>
        <dbReference type="ARBA" id="ARBA00023125"/>
    </source>
</evidence>
<dbReference type="GO" id="GO:0003918">
    <property type="term" value="F:DNA topoisomerase type II (double strand cut, ATP-hydrolyzing) activity"/>
    <property type="evidence" value="ECO:0007669"/>
    <property type="project" value="UniProtKB-EC"/>
</dbReference>
<dbReference type="NCBIfam" id="NF009397">
    <property type="entry name" value="PRK12758.1"/>
    <property type="match status" value="1"/>
</dbReference>
<evidence type="ECO:0000256" key="5">
    <source>
        <dbReference type="ARBA" id="ARBA00023235"/>
    </source>
</evidence>
<dbReference type="PANTHER" id="PTHR43493">
    <property type="entry name" value="DNA GYRASE/TOPOISOMERASE SUBUNIT A"/>
    <property type="match status" value="1"/>
</dbReference>
<dbReference type="GO" id="GO:0005524">
    <property type="term" value="F:ATP binding"/>
    <property type="evidence" value="ECO:0007669"/>
    <property type="project" value="InterPro"/>
</dbReference>
<evidence type="ECO:0000313" key="10">
    <source>
        <dbReference type="Proteomes" id="UP000810252"/>
    </source>
</evidence>
<comment type="similarity">
    <text evidence="2">Belongs to the type II topoisomerase GyrA/ParC subunit family.</text>
</comment>
<dbReference type="Proteomes" id="UP000810252">
    <property type="component" value="Unassembled WGS sequence"/>
</dbReference>
<keyword evidence="5 6" id="KW-0413">Isomerase</keyword>
<dbReference type="InterPro" id="IPR013758">
    <property type="entry name" value="Topo_IIA_A/C_ab"/>
</dbReference>
<dbReference type="InterPro" id="IPR050220">
    <property type="entry name" value="Type_II_DNA_Topoisomerases"/>
</dbReference>
<dbReference type="EMBL" id="JADIMQ010000117">
    <property type="protein sequence ID" value="MBO8449269.1"/>
    <property type="molecule type" value="Genomic_DNA"/>
</dbReference>
<feature type="region of interest" description="Disordered" evidence="7">
    <location>
        <begin position="854"/>
        <end position="897"/>
    </location>
</feature>
<comment type="caution">
    <text evidence="9">The sequence shown here is derived from an EMBL/GenBank/DDBJ whole genome shotgun (WGS) entry which is preliminary data.</text>
</comment>
<evidence type="ECO:0000256" key="1">
    <source>
        <dbReference type="ARBA" id="ARBA00000185"/>
    </source>
</evidence>
<reference evidence="9" key="2">
    <citation type="journal article" date="2021" name="PeerJ">
        <title>Extensive microbial diversity within the chicken gut microbiome revealed by metagenomics and culture.</title>
        <authorList>
            <person name="Gilroy R."/>
            <person name="Ravi A."/>
            <person name="Getino M."/>
            <person name="Pursley I."/>
            <person name="Horton D.L."/>
            <person name="Alikhan N.F."/>
            <person name="Baker D."/>
            <person name="Gharbi K."/>
            <person name="Hall N."/>
            <person name="Watson M."/>
            <person name="Adriaenssens E.M."/>
            <person name="Foster-Nyarko E."/>
            <person name="Jarju S."/>
            <person name="Secka A."/>
            <person name="Antonio M."/>
            <person name="Oren A."/>
            <person name="Chaudhuri R.R."/>
            <person name="La Ragione R."/>
            <person name="Hildebrand F."/>
            <person name="Pallen M.J."/>
        </authorList>
    </citation>
    <scope>NUCLEOTIDE SEQUENCE</scope>
    <source>
        <strain evidence="9">20514</strain>
    </source>
</reference>
<organism evidence="9 10">
    <name type="scientific">Candidatus Cryptobacteroides merdigallinarum</name>
    <dbReference type="NCBI Taxonomy" id="2840770"/>
    <lineage>
        <taxon>Bacteria</taxon>
        <taxon>Pseudomonadati</taxon>
        <taxon>Bacteroidota</taxon>
        <taxon>Bacteroidia</taxon>
        <taxon>Bacteroidales</taxon>
        <taxon>Candidatus Cryptobacteroides</taxon>
    </lineage>
</organism>
<gene>
    <name evidence="9" type="ORF">IAC29_08370</name>
</gene>
<dbReference type="InterPro" id="IPR002205">
    <property type="entry name" value="Topo_IIA_dom_A"/>
</dbReference>
<dbReference type="AlphaFoldDB" id="A0A9D9EKP6"/>
<dbReference type="GO" id="GO:0009330">
    <property type="term" value="C:DNA topoisomerase type II (double strand cut, ATP-hydrolyzing) complex"/>
    <property type="evidence" value="ECO:0007669"/>
    <property type="project" value="TreeGrafter"/>
</dbReference>
<dbReference type="SUPFAM" id="SSF56719">
    <property type="entry name" value="Type II DNA topoisomerase"/>
    <property type="match status" value="1"/>
</dbReference>
<feature type="region of interest" description="Disordered" evidence="7">
    <location>
        <begin position="1"/>
        <end position="30"/>
    </location>
</feature>
<feature type="domain" description="Topo IIA-type catalytic" evidence="8">
    <location>
        <begin position="63"/>
        <end position="483"/>
    </location>
</feature>